<feature type="transmembrane region" description="Helical" evidence="19">
    <location>
        <begin position="32"/>
        <end position="53"/>
    </location>
</feature>
<reference evidence="20" key="1">
    <citation type="journal article" date="2021" name="PeerJ">
        <title>Extensive microbial diversity within the chicken gut microbiome revealed by metagenomics and culture.</title>
        <authorList>
            <person name="Gilroy R."/>
            <person name="Ravi A."/>
            <person name="Getino M."/>
            <person name="Pursley I."/>
            <person name="Horton D.L."/>
            <person name="Alikhan N.F."/>
            <person name="Baker D."/>
            <person name="Gharbi K."/>
            <person name="Hall N."/>
            <person name="Watson M."/>
            <person name="Adriaenssens E.M."/>
            <person name="Foster-Nyarko E."/>
            <person name="Jarju S."/>
            <person name="Secka A."/>
            <person name="Antonio M."/>
            <person name="Oren A."/>
            <person name="Chaudhuri R.R."/>
            <person name="La Ragione R."/>
            <person name="Hildebrand F."/>
            <person name="Pallen M.J."/>
        </authorList>
    </citation>
    <scope>NUCLEOTIDE SEQUENCE</scope>
    <source>
        <strain evidence="20">CHK180-15479</strain>
    </source>
</reference>
<evidence type="ECO:0000313" key="21">
    <source>
        <dbReference type="Proteomes" id="UP000823910"/>
    </source>
</evidence>
<dbReference type="GO" id="GO:0008818">
    <property type="term" value="F:cobalamin 5'-phosphate synthase activity"/>
    <property type="evidence" value="ECO:0007669"/>
    <property type="project" value="UniProtKB-UniRule"/>
</dbReference>
<keyword evidence="12 19" id="KW-1133">Transmembrane helix</keyword>
<dbReference type="EMBL" id="DWWT01000065">
    <property type="protein sequence ID" value="HJC06943.1"/>
    <property type="molecule type" value="Genomic_DNA"/>
</dbReference>
<keyword evidence="11 19" id="KW-0460">Magnesium</keyword>
<sequence length="293" mass="32052">MKLVYGCVIALSMYSRIPMPQVEWTKERMEHVLCFFPLVGIAEGLILGGWLLVSRWLGLSEFMTALWGTAIPILVTGGIHMDGFLDTMDAIHSYGNREKRLEIMKDPHTGAFAIISAMAYICLYAGAMGEYVRLTRQEGGGFFFLLPVFYLAMERAFSGLGVLALPKAKKEGLAASFSEASKGRTDRKILILWIVLMEIGVLAAAWCFAGETGLSWNAAEMPGGWEQISAAWGRGILRALLPGLPGAVQLGVFLWFGRMAKREFGGITGDLAGWFLQVCELASLAAFVVLARV</sequence>
<dbReference type="HAMAP" id="MF_00719">
    <property type="entry name" value="CobS"/>
    <property type="match status" value="1"/>
</dbReference>
<protein>
    <recommendedName>
        <fullName evidence="6 19">Adenosylcobinamide-GDP ribazoletransferase</fullName>
        <ecNumber evidence="5 19">2.7.8.26</ecNumber>
    </recommendedName>
    <alternativeName>
        <fullName evidence="16 19">Cobalamin synthase</fullName>
    </alternativeName>
    <alternativeName>
        <fullName evidence="15 19">Cobalamin-5'-phosphate synthase</fullName>
    </alternativeName>
</protein>
<organism evidence="20 21">
    <name type="scientific">Candidatus Enterocloster excrementipullorum</name>
    <dbReference type="NCBI Taxonomy" id="2838559"/>
    <lineage>
        <taxon>Bacteria</taxon>
        <taxon>Bacillati</taxon>
        <taxon>Bacillota</taxon>
        <taxon>Clostridia</taxon>
        <taxon>Lachnospirales</taxon>
        <taxon>Lachnospiraceae</taxon>
        <taxon>Enterocloster</taxon>
    </lineage>
</organism>
<dbReference type="GO" id="GO:0009236">
    <property type="term" value="P:cobalamin biosynthetic process"/>
    <property type="evidence" value="ECO:0007669"/>
    <property type="project" value="UniProtKB-UniRule"/>
</dbReference>
<keyword evidence="10 19" id="KW-0812">Transmembrane</keyword>
<dbReference type="PANTHER" id="PTHR34148:SF1">
    <property type="entry name" value="ADENOSYLCOBINAMIDE-GDP RIBAZOLETRANSFERASE"/>
    <property type="match status" value="1"/>
</dbReference>
<comment type="pathway">
    <text evidence="3 19">Cofactor biosynthesis; adenosylcobalamin biosynthesis; adenosylcobalamin from cob(II)yrinate a,c-diamide: step 7/7.</text>
</comment>
<evidence type="ECO:0000256" key="17">
    <source>
        <dbReference type="ARBA" id="ARBA00048623"/>
    </source>
</evidence>
<comment type="function">
    <text evidence="14 19">Joins adenosylcobinamide-GDP and alpha-ribazole to generate adenosylcobalamin (Ado-cobalamin). Also synthesizes adenosylcobalamin 5'-phosphate from adenosylcobinamide-GDP and alpha-ribazole 5'-phosphate.</text>
</comment>
<evidence type="ECO:0000256" key="4">
    <source>
        <dbReference type="ARBA" id="ARBA00010561"/>
    </source>
</evidence>
<dbReference type="InterPro" id="IPR003805">
    <property type="entry name" value="CobS"/>
</dbReference>
<evidence type="ECO:0000256" key="9">
    <source>
        <dbReference type="ARBA" id="ARBA00022679"/>
    </source>
</evidence>
<evidence type="ECO:0000256" key="3">
    <source>
        <dbReference type="ARBA" id="ARBA00004663"/>
    </source>
</evidence>
<comment type="similarity">
    <text evidence="4 19">Belongs to the CobS family.</text>
</comment>
<keyword evidence="7 19" id="KW-1003">Cell membrane</keyword>
<evidence type="ECO:0000256" key="18">
    <source>
        <dbReference type="ARBA" id="ARBA00049504"/>
    </source>
</evidence>
<evidence type="ECO:0000256" key="14">
    <source>
        <dbReference type="ARBA" id="ARBA00025228"/>
    </source>
</evidence>
<dbReference type="GO" id="GO:0005886">
    <property type="term" value="C:plasma membrane"/>
    <property type="evidence" value="ECO:0007669"/>
    <property type="project" value="UniProtKB-SubCell"/>
</dbReference>
<feature type="transmembrane region" description="Helical" evidence="19">
    <location>
        <begin position="65"/>
        <end position="88"/>
    </location>
</feature>
<reference evidence="20" key="2">
    <citation type="submission" date="2021-04" db="EMBL/GenBank/DDBJ databases">
        <authorList>
            <person name="Gilroy R."/>
        </authorList>
    </citation>
    <scope>NUCLEOTIDE SEQUENCE</scope>
    <source>
        <strain evidence="20">CHK180-15479</strain>
    </source>
</reference>
<dbReference type="Pfam" id="PF02654">
    <property type="entry name" value="CobS"/>
    <property type="match status" value="1"/>
</dbReference>
<evidence type="ECO:0000256" key="1">
    <source>
        <dbReference type="ARBA" id="ARBA00001946"/>
    </source>
</evidence>
<evidence type="ECO:0000256" key="11">
    <source>
        <dbReference type="ARBA" id="ARBA00022842"/>
    </source>
</evidence>
<comment type="catalytic activity">
    <reaction evidence="18 19">
        <text>alpha-ribazole 5'-phosphate + adenosylcob(III)inamide-GDP = adenosylcob(III)alamin 5'-phosphate + GMP + H(+)</text>
        <dbReference type="Rhea" id="RHEA:23560"/>
        <dbReference type="ChEBI" id="CHEBI:15378"/>
        <dbReference type="ChEBI" id="CHEBI:57918"/>
        <dbReference type="ChEBI" id="CHEBI:58115"/>
        <dbReference type="ChEBI" id="CHEBI:60487"/>
        <dbReference type="ChEBI" id="CHEBI:60493"/>
        <dbReference type="EC" id="2.7.8.26"/>
    </reaction>
</comment>
<evidence type="ECO:0000256" key="8">
    <source>
        <dbReference type="ARBA" id="ARBA00022573"/>
    </source>
</evidence>
<proteinExistence type="inferred from homology"/>
<evidence type="ECO:0000256" key="19">
    <source>
        <dbReference type="HAMAP-Rule" id="MF_00719"/>
    </source>
</evidence>
<name>A0A9D2N2M5_9FIRM</name>
<comment type="catalytic activity">
    <reaction evidence="17 19">
        <text>alpha-ribazole + adenosylcob(III)inamide-GDP = adenosylcob(III)alamin + GMP + H(+)</text>
        <dbReference type="Rhea" id="RHEA:16049"/>
        <dbReference type="ChEBI" id="CHEBI:10329"/>
        <dbReference type="ChEBI" id="CHEBI:15378"/>
        <dbReference type="ChEBI" id="CHEBI:18408"/>
        <dbReference type="ChEBI" id="CHEBI:58115"/>
        <dbReference type="ChEBI" id="CHEBI:60487"/>
        <dbReference type="EC" id="2.7.8.26"/>
    </reaction>
</comment>
<dbReference type="PANTHER" id="PTHR34148">
    <property type="entry name" value="ADENOSYLCOBINAMIDE-GDP RIBAZOLETRANSFERASE"/>
    <property type="match status" value="1"/>
</dbReference>
<evidence type="ECO:0000256" key="7">
    <source>
        <dbReference type="ARBA" id="ARBA00022475"/>
    </source>
</evidence>
<feature type="transmembrane region" description="Helical" evidence="19">
    <location>
        <begin position="236"/>
        <end position="257"/>
    </location>
</feature>
<dbReference type="EC" id="2.7.8.26" evidence="5 19"/>
<comment type="subcellular location">
    <subcellularLocation>
        <location evidence="2 19">Cell membrane</location>
        <topology evidence="2 19">Multi-pass membrane protein</topology>
    </subcellularLocation>
</comment>
<comment type="cofactor">
    <cofactor evidence="1 19">
        <name>Mg(2+)</name>
        <dbReference type="ChEBI" id="CHEBI:18420"/>
    </cofactor>
</comment>
<evidence type="ECO:0000313" key="20">
    <source>
        <dbReference type="EMBL" id="HJC06943.1"/>
    </source>
</evidence>
<feature type="transmembrane region" description="Helical" evidence="19">
    <location>
        <begin position="190"/>
        <end position="216"/>
    </location>
</feature>
<evidence type="ECO:0000256" key="16">
    <source>
        <dbReference type="ARBA" id="ARBA00032853"/>
    </source>
</evidence>
<feature type="transmembrane region" description="Helical" evidence="19">
    <location>
        <begin position="141"/>
        <end position="165"/>
    </location>
</feature>
<comment type="caution">
    <text evidence="20">The sequence shown here is derived from an EMBL/GenBank/DDBJ whole genome shotgun (WGS) entry which is preliminary data.</text>
</comment>
<gene>
    <name evidence="19" type="primary">cobS</name>
    <name evidence="20" type="ORF">H9704_12470</name>
</gene>
<evidence type="ECO:0000256" key="12">
    <source>
        <dbReference type="ARBA" id="ARBA00022989"/>
    </source>
</evidence>
<evidence type="ECO:0000256" key="13">
    <source>
        <dbReference type="ARBA" id="ARBA00023136"/>
    </source>
</evidence>
<dbReference type="AlphaFoldDB" id="A0A9D2N2M5"/>
<evidence type="ECO:0000256" key="15">
    <source>
        <dbReference type="ARBA" id="ARBA00032605"/>
    </source>
</evidence>
<keyword evidence="13 19" id="KW-0472">Membrane</keyword>
<evidence type="ECO:0000256" key="10">
    <source>
        <dbReference type="ARBA" id="ARBA00022692"/>
    </source>
</evidence>
<keyword evidence="9 19" id="KW-0808">Transferase</keyword>
<evidence type="ECO:0000256" key="5">
    <source>
        <dbReference type="ARBA" id="ARBA00013200"/>
    </source>
</evidence>
<evidence type="ECO:0000256" key="6">
    <source>
        <dbReference type="ARBA" id="ARBA00015850"/>
    </source>
</evidence>
<keyword evidence="8 19" id="KW-0169">Cobalamin biosynthesis</keyword>
<feature type="transmembrane region" description="Helical" evidence="19">
    <location>
        <begin position="109"/>
        <end position="129"/>
    </location>
</feature>
<evidence type="ECO:0000256" key="2">
    <source>
        <dbReference type="ARBA" id="ARBA00004651"/>
    </source>
</evidence>
<accession>A0A9D2N2M5</accession>
<dbReference type="GO" id="GO:0051073">
    <property type="term" value="F:adenosylcobinamide-GDP ribazoletransferase activity"/>
    <property type="evidence" value="ECO:0007669"/>
    <property type="project" value="UniProtKB-UniRule"/>
</dbReference>
<dbReference type="Proteomes" id="UP000823910">
    <property type="component" value="Unassembled WGS sequence"/>
</dbReference>